<protein>
    <recommendedName>
        <fullName evidence="7">Extradiol ring-cleavage dioxygenase class III enzyme subunit B domain-containing protein</fullName>
    </recommendedName>
</protein>
<gene>
    <name evidence="8" type="ORF">A1O3_09480</name>
</gene>
<evidence type="ECO:0000313" key="8">
    <source>
        <dbReference type="EMBL" id="EXJ78319.1"/>
    </source>
</evidence>
<dbReference type="GO" id="GO:0016702">
    <property type="term" value="F:oxidoreductase activity, acting on single donors with incorporation of molecular oxygen, incorporation of two atoms of oxygen"/>
    <property type="evidence" value="ECO:0007669"/>
    <property type="project" value="UniProtKB-ARBA"/>
</dbReference>
<dbReference type="AlphaFoldDB" id="W9Y7D6"/>
<dbReference type="Pfam" id="PF02900">
    <property type="entry name" value="LigB"/>
    <property type="match status" value="1"/>
</dbReference>
<name>W9Y7D6_9EURO</name>
<dbReference type="GO" id="GO:0008198">
    <property type="term" value="F:ferrous iron binding"/>
    <property type="evidence" value="ECO:0007669"/>
    <property type="project" value="InterPro"/>
</dbReference>
<dbReference type="CDD" id="cd07363">
    <property type="entry name" value="45_DOPA_Dioxygenase"/>
    <property type="match status" value="1"/>
</dbReference>
<reference evidence="8 9" key="1">
    <citation type="submission" date="2013-03" db="EMBL/GenBank/DDBJ databases">
        <title>The Genome Sequence of Capronia epimyces CBS 606.96.</title>
        <authorList>
            <consortium name="The Broad Institute Genomics Platform"/>
            <person name="Cuomo C."/>
            <person name="de Hoog S."/>
            <person name="Gorbushina A."/>
            <person name="Walker B."/>
            <person name="Young S.K."/>
            <person name="Zeng Q."/>
            <person name="Gargeya S."/>
            <person name="Fitzgerald M."/>
            <person name="Haas B."/>
            <person name="Abouelleil A."/>
            <person name="Allen A.W."/>
            <person name="Alvarado L."/>
            <person name="Arachchi H.M."/>
            <person name="Berlin A.M."/>
            <person name="Chapman S.B."/>
            <person name="Gainer-Dewar J."/>
            <person name="Goldberg J."/>
            <person name="Griggs A."/>
            <person name="Gujja S."/>
            <person name="Hansen M."/>
            <person name="Howarth C."/>
            <person name="Imamovic A."/>
            <person name="Ireland A."/>
            <person name="Larimer J."/>
            <person name="McCowan C."/>
            <person name="Murphy C."/>
            <person name="Pearson M."/>
            <person name="Poon T.W."/>
            <person name="Priest M."/>
            <person name="Roberts A."/>
            <person name="Saif S."/>
            <person name="Shea T."/>
            <person name="Sisk P."/>
            <person name="Sykes S."/>
            <person name="Wortman J."/>
            <person name="Nusbaum C."/>
            <person name="Birren B."/>
        </authorList>
    </citation>
    <scope>NUCLEOTIDE SEQUENCE [LARGE SCALE GENOMIC DNA]</scope>
    <source>
        <strain evidence="8 9">CBS 606.96</strain>
    </source>
</reference>
<keyword evidence="6" id="KW-0732">Signal</keyword>
<proteinExistence type="inferred from homology"/>
<organism evidence="8 9">
    <name type="scientific">Capronia epimyces CBS 606.96</name>
    <dbReference type="NCBI Taxonomy" id="1182542"/>
    <lineage>
        <taxon>Eukaryota</taxon>
        <taxon>Fungi</taxon>
        <taxon>Dikarya</taxon>
        <taxon>Ascomycota</taxon>
        <taxon>Pezizomycotina</taxon>
        <taxon>Eurotiomycetes</taxon>
        <taxon>Chaetothyriomycetidae</taxon>
        <taxon>Chaetothyriales</taxon>
        <taxon>Herpotrichiellaceae</taxon>
        <taxon>Capronia</taxon>
    </lineage>
</organism>
<dbReference type="SUPFAM" id="SSF53213">
    <property type="entry name" value="LigB-like"/>
    <property type="match status" value="1"/>
</dbReference>
<keyword evidence="4" id="KW-0862">Zinc</keyword>
<accession>W9Y7D6</accession>
<evidence type="ECO:0000313" key="9">
    <source>
        <dbReference type="Proteomes" id="UP000019478"/>
    </source>
</evidence>
<comment type="caution">
    <text evidence="8">The sequence shown here is derived from an EMBL/GenBank/DDBJ whole genome shotgun (WGS) entry which is preliminary data.</text>
</comment>
<dbReference type="eggNOG" id="ENOG502QS66">
    <property type="taxonomic scope" value="Eukaryota"/>
</dbReference>
<dbReference type="OrthoDB" id="7396853at2759"/>
<dbReference type="Gene3D" id="3.40.830.10">
    <property type="entry name" value="LigB-like"/>
    <property type="match status" value="1"/>
</dbReference>
<dbReference type="GeneID" id="19173564"/>
<evidence type="ECO:0000256" key="3">
    <source>
        <dbReference type="ARBA" id="ARBA00022723"/>
    </source>
</evidence>
<dbReference type="HOGENOM" id="CLU_046582_1_0_1"/>
<evidence type="ECO:0000259" key="7">
    <source>
        <dbReference type="Pfam" id="PF02900"/>
    </source>
</evidence>
<evidence type="ECO:0000256" key="6">
    <source>
        <dbReference type="SAM" id="SignalP"/>
    </source>
</evidence>
<comment type="cofactor">
    <cofactor evidence="1">
        <name>Zn(2+)</name>
        <dbReference type="ChEBI" id="CHEBI:29105"/>
    </cofactor>
</comment>
<evidence type="ECO:0000256" key="4">
    <source>
        <dbReference type="ARBA" id="ARBA00022833"/>
    </source>
</evidence>
<feature type="domain" description="Extradiol ring-cleavage dioxygenase class III enzyme subunit B" evidence="7">
    <location>
        <begin position="97"/>
        <end position="335"/>
    </location>
</feature>
<evidence type="ECO:0000256" key="5">
    <source>
        <dbReference type="ARBA" id="ARBA00023002"/>
    </source>
</evidence>
<dbReference type="PANTHER" id="PTHR30096:SF0">
    <property type="entry name" value="4,5-DOPA DIOXYGENASE EXTRADIOL-LIKE PROTEIN"/>
    <property type="match status" value="1"/>
</dbReference>
<dbReference type="GO" id="GO:0008270">
    <property type="term" value="F:zinc ion binding"/>
    <property type="evidence" value="ECO:0007669"/>
    <property type="project" value="InterPro"/>
</dbReference>
<dbReference type="EMBL" id="AMGY01000009">
    <property type="protein sequence ID" value="EXJ78319.1"/>
    <property type="molecule type" value="Genomic_DNA"/>
</dbReference>
<evidence type="ECO:0000256" key="1">
    <source>
        <dbReference type="ARBA" id="ARBA00001947"/>
    </source>
</evidence>
<feature type="chain" id="PRO_5004934972" description="Extradiol ring-cleavage dioxygenase class III enzyme subunit B domain-containing protein" evidence="6">
    <location>
        <begin position="17"/>
        <end position="350"/>
    </location>
</feature>
<keyword evidence="3" id="KW-0479">Metal-binding</keyword>
<dbReference type="RefSeq" id="XP_007737764.1">
    <property type="nucleotide sequence ID" value="XM_007739574.1"/>
</dbReference>
<dbReference type="PANTHER" id="PTHR30096">
    <property type="entry name" value="4,5-DOPA DIOXYGENASE EXTRADIOL-LIKE PROTEIN"/>
    <property type="match status" value="1"/>
</dbReference>
<keyword evidence="5" id="KW-0560">Oxidoreductase</keyword>
<keyword evidence="9" id="KW-1185">Reference proteome</keyword>
<sequence length="350" mass="37902">MVLLAGLSIPWMLYRAAQLDTSSGRPGTSTIAASSTSAASIPIPHLNTSAASASITSEVSHLNTSAASTCIMSEVSPLTSSRTPVYFLGIGGPNFIQQTDHPAYAQLASVGREITTIVQPKAVVVFSAHWQGGPGPNQIKINVARRTNLIYDFYGFPAHFYDYDYPNQGSPEVAERVVERLVGVGIGVERVERGLDHGVWAGFMVAFDPKTNPLNVPIVQVSLFDNQDSDQHYRMGQALESLRDEGILIIGAGMAVHNLHDFRATRGTGATMPYVFSFDEALKDAATAKPEHRRAKMSALMTRPDARKAHPTWEHILPLHLAAGAAGSDVGEQLWTFPEASLSWAQYRFG</sequence>
<dbReference type="Proteomes" id="UP000019478">
    <property type="component" value="Unassembled WGS sequence"/>
</dbReference>
<comment type="similarity">
    <text evidence="2">Belongs to the DODA-type extradiol aromatic ring-opening dioxygenase family.</text>
</comment>
<dbReference type="InterPro" id="IPR014436">
    <property type="entry name" value="Extradiol_dOase_DODA"/>
</dbReference>
<feature type="signal peptide" evidence="6">
    <location>
        <begin position="1"/>
        <end position="16"/>
    </location>
</feature>
<dbReference type="InterPro" id="IPR004183">
    <property type="entry name" value="Xdiol_dOase_suB"/>
</dbReference>
<evidence type="ECO:0000256" key="2">
    <source>
        <dbReference type="ARBA" id="ARBA00007581"/>
    </source>
</evidence>